<protein>
    <submittedName>
        <fullName evidence="3">Lipid asymmetry ABC transporter MlaABCDEF, periplasmic component MlaD</fullName>
    </submittedName>
</protein>
<dbReference type="STRING" id="1244531.CIG2463D_0570"/>
<name>A0A076F892_9BACT</name>
<keyword evidence="1" id="KW-0472">Membrane</keyword>
<reference evidence="4" key="1">
    <citation type="journal article" date="2014" name="Genome Announc.">
        <title>Complete Genome Sequence of Campylobacter iguaniorum Strain 1485ET, Isolated from a Bearded Dragon (Pogona vitticeps).</title>
        <authorList>
            <person name="Gilbert M.J."/>
            <person name="Miller W.G."/>
            <person name="Yee E."/>
            <person name="Kik M."/>
            <person name="Wagenaar J.A."/>
            <person name="Duim B."/>
        </authorList>
    </citation>
    <scope>NUCLEOTIDE SEQUENCE [LARGE SCALE GENOMIC DNA]</scope>
    <source>
        <strain evidence="4">1485E</strain>
    </source>
</reference>
<proteinExistence type="predicted"/>
<feature type="domain" description="Mce/MlaD" evidence="2">
    <location>
        <begin position="38"/>
        <end position="116"/>
    </location>
</feature>
<dbReference type="RefSeq" id="WP_038453511.1">
    <property type="nucleotide sequence ID" value="NZ_CP009043.1"/>
</dbReference>
<keyword evidence="1" id="KW-0812">Transmembrane</keyword>
<dbReference type="EMBL" id="CP009043">
    <property type="protein sequence ID" value="AII14435.1"/>
    <property type="molecule type" value="Genomic_DNA"/>
</dbReference>
<dbReference type="InterPro" id="IPR003399">
    <property type="entry name" value="Mce/MlaD"/>
</dbReference>
<dbReference type="HOGENOM" id="CLU_013850_0_0_7"/>
<feature type="transmembrane region" description="Helical" evidence="1">
    <location>
        <begin position="6"/>
        <end position="28"/>
    </location>
</feature>
<dbReference type="OrthoDB" id="5372112at2"/>
<dbReference type="eggNOG" id="COG1463">
    <property type="taxonomic scope" value="Bacteria"/>
</dbReference>
<dbReference type="Pfam" id="PF02470">
    <property type="entry name" value="MlaD"/>
    <property type="match status" value="1"/>
</dbReference>
<dbReference type="Proteomes" id="UP000028486">
    <property type="component" value="Chromosome"/>
</dbReference>
<dbReference type="PANTHER" id="PTHR36698:SF2">
    <property type="entry name" value="MCE_MLAD DOMAIN-CONTAINING PROTEIN"/>
    <property type="match status" value="1"/>
</dbReference>
<organism evidence="3 4">
    <name type="scientific">Campylobacter iguaniorum</name>
    <dbReference type="NCBI Taxonomy" id="1244531"/>
    <lineage>
        <taxon>Bacteria</taxon>
        <taxon>Pseudomonadati</taxon>
        <taxon>Campylobacterota</taxon>
        <taxon>Epsilonproteobacteria</taxon>
        <taxon>Campylobacterales</taxon>
        <taxon>Campylobacteraceae</taxon>
        <taxon>Campylobacter</taxon>
    </lineage>
</organism>
<evidence type="ECO:0000313" key="4">
    <source>
        <dbReference type="Proteomes" id="UP000028486"/>
    </source>
</evidence>
<keyword evidence="1" id="KW-1133">Transmembrane helix</keyword>
<evidence type="ECO:0000313" key="3">
    <source>
        <dbReference type="EMBL" id="AII14435.1"/>
    </source>
</evidence>
<evidence type="ECO:0000256" key="1">
    <source>
        <dbReference type="SAM" id="Phobius"/>
    </source>
</evidence>
<gene>
    <name evidence="3" type="ORF">CIG1485E_0570</name>
</gene>
<evidence type="ECO:0000259" key="2">
    <source>
        <dbReference type="Pfam" id="PF02470"/>
    </source>
</evidence>
<dbReference type="AlphaFoldDB" id="A0A076F892"/>
<keyword evidence="4" id="KW-1185">Reference proteome</keyword>
<dbReference type="KEGG" id="caj:CIG1485E_0570"/>
<dbReference type="PATRIC" id="fig|1244531.5.peg.582"/>
<sequence>MESRSSYFVAGLFFCLTLGLLVFFLLYMNINGNKSENRYYYIETKELPNGIKKDSQVRFIGVPAGFVNDIYFSDPKTATIEIKMSIKKDLPIKKDSLAVVEVQGISGIAYINIDKGSNESETFNENEKAVIKMGEGLLAKIGNSAISLSENIAQSIARIELLLSNENINNIALALNSINKFTSTLANEQNLNNINGTLKNLNLISDNISKLNFEPLIGNINSFLLGAQKSTQTFEISQAQLLKKLQSGEYDFKSVLSPTLQNTNDTLMELQSLIYEIKNTLFRLEDNPYEFFFKDRKGDEK</sequence>
<dbReference type="PANTHER" id="PTHR36698">
    <property type="entry name" value="BLL5892 PROTEIN"/>
    <property type="match status" value="1"/>
</dbReference>
<accession>A0A076F892</accession>